<dbReference type="Gene3D" id="3.50.50.60">
    <property type="entry name" value="FAD/NAD(P)-binding domain"/>
    <property type="match status" value="2"/>
</dbReference>
<dbReference type="Pfam" id="PF17806">
    <property type="entry name" value="SO_alpha_A3"/>
    <property type="match status" value="1"/>
</dbReference>
<dbReference type="GO" id="GO:0008115">
    <property type="term" value="F:sarcosine oxidase activity"/>
    <property type="evidence" value="ECO:0007669"/>
    <property type="project" value="UniProtKB-UniRule"/>
</dbReference>
<dbReference type="GO" id="GO:0005737">
    <property type="term" value="C:cytoplasm"/>
    <property type="evidence" value="ECO:0007669"/>
    <property type="project" value="UniProtKB-SubCell"/>
</dbReference>
<dbReference type="Pfam" id="PF08669">
    <property type="entry name" value="GCV_T_C"/>
    <property type="match status" value="1"/>
</dbReference>
<dbReference type="InterPro" id="IPR023753">
    <property type="entry name" value="FAD/NAD-binding_dom"/>
</dbReference>
<protein>
    <recommendedName>
        <fullName evidence="3">Sarcosine oxidase subunit alpha</fullName>
        <ecNumber evidence="3">1.5.3.24</ecNumber>
    </recommendedName>
</protein>
<dbReference type="InterPro" id="IPR006277">
    <property type="entry name" value="Sarcosine_oxidase_asu"/>
</dbReference>
<reference evidence="8 9" key="1">
    <citation type="submission" date="2009-03" db="EMBL/GenBank/DDBJ databases">
        <title>Comparison of the complete genome sequences of Rhodococcus erythropolis PR4 and Rhodococcus opacus B4.</title>
        <authorList>
            <person name="Takarada H."/>
            <person name="Sekine M."/>
            <person name="Hosoyama A."/>
            <person name="Yamada R."/>
            <person name="Fujisawa T."/>
            <person name="Omata S."/>
            <person name="Shimizu A."/>
            <person name="Tsukatani N."/>
            <person name="Tanikawa S."/>
            <person name="Fujita N."/>
            <person name="Harayama S."/>
        </authorList>
    </citation>
    <scope>NUCLEOTIDE SEQUENCE [LARGE SCALE GENOMIC DNA]</scope>
    <source>
        <strain evidence="8 9">B4</strain>
    </source>
</reference>
<evidence type="ECO:0000313" key="9">
    <source>
        <dbReference type="Proteomes" id="UP000002212"/>
    </source>
</evidence>
<keyword evidence="2 3" id="KW-0560">Oxidoreductase</keyword>
<dbReference type="PATRIC" id="fig|632772.20.peg.1581"/>
<evidence type="ECO:0000259" key="7">
    <source>
        <dbReference type="Pfam" id="PF17806"/>
    </source>
</evidence>
<accession>C1AXP3</accession>
<evidence type="ECO:0000256" key="1">
    <source>
        <dbReference type="ARBA" id="ARBA00008609"/>
    </source>
</evidence>
<comment type="similarity">
    <text evidence="1 3">Belongs to the GcvT family.</text>
</comment>
<gene>
    <name evidence="8" type="primary">soxA</name>
    <name evidence="8" type="ordered locus">ROP_15000</name>
</gene>
<keyword evidence="3" id="KW-0520">NAD</keyword>
<comment type="cofactor">
    <cofactor evidence="3">
        <name>NAD(+)</name>
        <dbReference type="ChEBI" id="CHEBI:57540"/>
    </cofactor>
    <text evidence="3">Binds 1 NAD(+) per subunit.</text>
</comment>
<dbReference type="PANTHER" id="PTHR43757">
    <property type="entry name" value="AMINOMETHYLTRANSFERASE"/>
    <property type="match status" value="1"/>
</dbReference>
<dbReference type="Pfam" id="PF01571">
    <property type="entry name" value="GCV_T"/>
    <property type="match status" value="1"/>
</dbReference>
<dbReference type="STRING" id="632772.ROP_15000"/>
<dbReference type="SUPFAM" id="SSF101790">
    <property type="entry name" value="Aminomethyltransferase beta-barrel domain"/>
    <property type="match status" value="1"/>
</dbReference>
<dbReference type="InterPro" id="IPR027266">
    <property type="entry name" value="TrmE/GcvT-like"/>
</dbReference>
<evidence type="ECO:0000259" key="4">
    <source>
        <dbReference type="Pfam" id="PF01571"/>
    </source>
</evidence>
<evidence type="ECO:0000313" key="8">
    <source>
        <dbReference type="EMBL" id="BAH49747.1"/>
    </source>
</evidence>
<dbReference type="RefSeq" id="WP_012688719.1">
    <property type="nucleotide sequence ID" value="NC_012522.1"/>
</dbReference>
<feature type="domain" description="SoxA A3" evidence="7">
    <location>
        <begin position="471"/>
        <end position="554"/>
    </location>
</feature>
<comment type="subcellular location">
    <subcellularLocation>
        <location evidence="3">Cytoplasm</location>
    </subcellularLocation>
</comment>
<feature type="domain" description="GCVT N-terminal" evidence="4">
    <location>
        <begin position="568"/>
        <end position="839"/>
    </location>
</feature>
<dbReference type="AlphaFoldDB" id="C1AXP3"/>
<evidence type="ECO:0000259" key="5">
    <source>
        <dbReference type="Pfam" id="PF07992"/>
    </source>
</evidence>
<dbReference type="InterPro" id="IPR013977">
    <property type="entry name" value="GcvT_C"/>
</dbReference>
<organism evidence="8 9">
    <name type="scientific">Rhodococcus opacus (strain B4)</name>
    <dbReference type="NCBI Taxonomy" id="632772"/>
    <lineage>
        <taxon>Bacteria</taxon>
        <taxon>Bacillati</taxon>
        <taxon>Actinomycetota</taxon>
        <taxon>Actinomycetes</taxon>
        <taxon>Mycobacteriales</taxon>
        <taxon>Nocardiaceae</taxon>
        <taxon>Rhodococcus</taxon>
    </lineage>
</organism>
<dbReference type="EC" id="1.5.3.24" evidence="3"/>
<dbReference type="InterPro" id="IPR028896">
    <property type="entry name" value="GcvT/YgfZ/DmdA"/>
</dbReference>
<dbReference type="SUPFAM" id="SSF103025">
    <property type="entry name" value="Folate-binding domain"/>
    <property type="match status" value="1"/>
</dbReference>
<comment type="catalytic activity">
    <reaction evidence="3">
        <text>sarcosine + (6S)-5,6,7,8-tetrahydrofolate + O2 = (6R)-5,10-methylene-5,6,7,8-tetrahydrofolate + glycine + H2O2</text>
        <dbReference type="Rhea" id="RHEA:70455"/>
        <dbReference type="ChEBI" id="CHEBI:15379"/>
        <dbReference type="ChEBI" id="CHEBI:15636"/>
        <dbReference type="ChEBI" id="CHEBI:16240"/>
        <dbReference type="ChEBI" id="CHEBI:57305"/>
        <dbReference type="ChEBI" id="CHEBI:57433"/>
        <dbReference type="ChEBI" id="CHEBI:57453"/>
        <dbReference type="EC" id="1.5.3.24"/>
    </reaction>
</comment>
<evidence type="ECO:0000259" key="6">
    <source>
        <dbReference type="Pfam" id="PF08669"/>
    </source>
</evidence>
<name>C1AXP3_RHOOB</name>
<dbReference type="PANTHER" id="PTHR43757:SF2">
    <property type="entry name" value="AMINOMETHYLTRANSFERASE, MITOCHONDRIAL"/>
    <property type="match status" value="1"/>
</dbReference>
<dbReference type="SUPFAM" id="SSF51905">
    <property type="entry name" value="FAD/NAD(P)-binding domain"/>
    <property type="match status" value="1"/>
</dbReference>
<evidence type="ECO:0000256" key="2">
    <source>
        <dbReference type="ARBA" id="ARBA00023002"/>
    </source>
</evidence>
<dbReference type="PRINTS" id="PR00368">
    <property type="entry name" value="FADPNR"/>
</dbReference>
<keyword evidence="3" id="KW-0963">Cytoplasm</keyword>
<dbReference type="GO" id="GO:0000166">
    <property type="term" value="F:nucleotide binding"/>
    <property type="evidence" value="ECO:0007669"/>
    <property type="project" value="UniProtKB-KW"/>
</dbReference>
<dbReference type="OrthoDB" id="5287468at2"/>
<keyword evidence="3" id="KW-0547">Nucleotide-binding</keyword>
<dbReference type="HOGENOM" id="CLU_011963_0_0_11"/>
<dbReference type="Pfam" id="PF07992">
    <property type="entry name" value="Pyr_redox_2"/>
    <property type="match status" value="1"/>
</dbReference>
<dbReference type="InterPro" id="IPR036188">
    <property type="entry name" value="FAD/NAD-bd_sf"/>
</dbReference>
<dbReference type="InterPro" id="IPR029043">
    <property type="entry name" value="GcvT/YgfZ_C"/>
</dbReference>
<dbReference type="InterPro" id="IPR006222">
    <property type="entry name" value="GCVT_N"/>
</dbReference>
<dbReference type="Gene3D" id="3.10.20.440">
    <property type="entry name" value="2Fe-2S iron-sulphur cluster binding domain, sarcosine oxidase, alpha subunit, N-terminal domain"/>
    <property type="match status" value="1"/>
</dbReference>
<sequence length="956" mass="101913">MNAPFRTRQGGRLDRDTSYTFTFDGRELTGHPGDTLGSALLANGVHQVTTSIKLGRPRGITAAWAEDTGGLVQIEEPFPEPMLLATTIELFDGLVARGIPGQGRLATIADSAKYDAKHVHADVLVAGAGPAGLAAALTAARAGARVVIVDEQSEAGGDLLGSTDLIDGAPALDWVAAAVAELATYPDVLHLQRTTAFGNYDDGFVLALQRRTDHLGVEAPAALSRQRVWRIRARHILVAAGAHERPIVFTDNDRPGIMLAHGARTFLHRYGVKVGEQAVVFTTNDSAYEAAIDLHDAGVRINAVVEARDQAPARWLAECDKRGITVRTGSVVSGTRGNGRVSHALVTSRTTEGTAEGTAAAVPLACDALLVSGGWNPAVHLFSQARGKLRYEENLGAFVPGEDLDGVTVAGSANGIFDLGGCLHDGESAGRGILGALGFDAPAAQTAPSAAPETTKPLVLWRVPDVAGQDTQFVDVQRDATVADLARAVGAGMTSMEHIKRYTTIGTAHDQGKTSGVISSGITAELLGRPIETLGTTTFRPPYTPVAFAALAGRSRGALFDPERVTALHDWHVGRGAVFEDVGQWKRPRYYPLPGEDMDAAVLRECAAVRRSIGILDGSTLGKIDVQGPDAGVLLDMLYTNMMSTLKVGMVRYGVMCGVDGMVIDDGTVMRLADDRYQVFTTTGGAAKILDWMEEWLQTEWPHLQVRLTSVTEQWATFPVVGPKSRDVIGEVFPDLDVANDAFPFMAWRDTALGDVHVRVARVSFSGELAYEVNVNGWHAPAVWARLIAAGEKFGITPYGTETMHVLRAEKGYPIIGQDTDGTVTPQDLGMSWAVSKKKVDFVGKRSFSREENQNPLRKQFVGLLPLDKQTVLPEGAQIIEEVLDGNLPPAPVPMLGHVTSSYLSAELGRPFGLALVKGGRARVGDTLHVPVDGRLVAVEVTGSVLVDPEGARRDG</sequence>
<dbReference type="PIRSF" id="PIRSF037980">
    <property type="entry name" value="SoxA"/>
    <property type="match status" value="1"/>
</dbReference>
<dbReference type="GO" id="GO:0046653">
    <property type="term" value="P:tetrahydrofolate metabolic process"/>
    <property type="evidence" value="ECO:0007669"/>
    <property type="project" value="UniProtKB-UniRule"/>
</dbReference>
<dbReference type="InterPro" id="IPR041117">
    <property type="entry name" value="SoxA_A3"/>
</dbReference>
<dbReference type="KEGG" id="rop:ROP_15000"/>
<evidence type="ECO:0000256" key="3">
    <source>
        <dbReference type="PIRNR" id="PIRNR037980"/>
    </source>
</evidence>
<dbReference type="Pfam" id="PF13510">
    <property type="entry name" value="Fer2_4"/>
    <property type="match status" value="1"/>
</dbReference>
<proteinExistence type="inferred from homology"/>
<feature type="domain" description="Aminomethyltransferase C-terminal" evidence="6">
    <location>
        <begin position="859"/>
        <end position="948"/>
    </location>
</feature>
<dbReference type="EMBL" id="AP011115">
    <property type="protein sequence ID" value="BAH49747.1"/>
    <property type="molecule type" value="Genomic_DNA"/>
</dbReference>
<dbReference type="PRINTS" id="PR00411">
    <property type="entry name" value="PNDRDTASEI"/>
</dbReference>
<dbReference type="Proteomes" id="UP000002212">
    <property type="component" value="Chromosome"/>
</dbReference>
<dbReference type="InterPro" id="IPR042204">
    <property type="entry name" value="2Fe-2S-bd_N"/>
</dbReference>
<feature type="domain" description="FAD/NAD(P)-binding" evidence="5">
    <location>
        <begin position="122"/>
        <end position="386"/>
    </location>
</feature>
<dbReference type="Gene3D" id="3.30.1360.120">
    <property type="entry name" value="Probable tRNA modification gtpase trme, domain 1"/>
    <property type="match status" value="1"/>
</dbReference>